<comment type="caution">
    <text evidence="1">The sequence shown here is derived from an EMBL/GenBank/DDBJ whole genome shotgun (WGS) entry which is preliminary data.</text>
</comment>
<protein>
    <submittedName>
        <fullName evidence="1">Uncharacterized protein</fullName>
    </submittedName>
</protein>
<dbReference type="RefSeq" id="WP_344928661.1">
    <property type="nucleotide sequence ID" value="NZ_BAABCW010000012.1"/>
</dbReference>
<proteinExistence type="predicted"/>
<keyword evidence="2" id="KW-1185">Reference proteome</keyword>
<evidence type="ECO:0000313" key="1">
    <source>
        <dbReference type="EMBL" id="GAA3513518.1"/>
    </source>
</evidence>
<name>A0ABP6UMU6_9FLAO</name>
<sequence length="147" mass="16540">MAKSNYCLIDPDGGFLKVTVTANNGIRTGAVFVLWEIQQGQWGKKEKFQVSTGDKGVDEFVINVRPTDIENNSLAWFMNACSSIHAIDRGEITINITQDNVNRFKKSSSRLIPKCNDAKQLQFGSHVIFKHMISENISTSDLWKDTE</sequence>
<evidence type="ECO:0000313" key="2">
    <source>
        <dbReference type="Proteomes" id="UP001500459"/>
    </source>
</evidence>
<dbReference type="Proteomes" id="UP001500459">
    <property type="component" value="Unassembled WGS sequence"/>
</dbReference>
<accession>A0ABP6UMU6</accession>
<gene>
    <name evidence="1" type="ORF">GCM10022393_29140</name>
</gene>
<reference evidence="2" key="1">
    <citation type="journal article" date="2019" name="Int. J. Syst. Evol. Microbiol.">
        <title>The Global Catalogue of Microorganisms (GCM) 10K type strain sequencing project: providing services to taxonomists for standard genome sequencing and annotation.</title>
        <authorList>
            <consortium name="The Broad Institute Genomics Platform"/>
            <consortium name="The Broad Institute Genome Sequencing Center for Infectious Disease"/>
            <person name="Wu L."/>
            <person name="Ma J."/>
        </authorList>
    </citation>
    <scope>NUCLEOTIDE SEQUENCE [LARGE SCALE GENOMIC DNA]</scope>
    <source>
        <strain evidence="2">JCM 17106</strain>
    </source>
</reference>
<dbReference type="EMBL" id="BAABCW010000012">
    <property type="protein sequence ID" value="GAA3513518.1"/>
    <property type="molecule type" value="Genomic_DNA"/>
</dbReference>
<organism evidence="1 2">
    <name type="scientific">Aquimarina addita</name>
    <dbReference type="NCBI Taxonomy" id="870485"/>
    <lineage>
        <taxon>Bacteria</taxon>
        <taxon>Pseudomonadati</taxon>
        <taxon>Bacteroidota</taxon>
        <taxon>Flavobacteriia</taxon>
        <taxon>Flavobacteriales</taxon>
        <taxon>Flavobacteriaceae</taxon>
        <taxon>Aquimarina</taxon>
    </lineage>
</organism>